<sequence>MGDNPSPASLTPSQALNANAASFNPNGNSGNNGNNNSNANNNNNKNKRRNNRRRNNRKPNNNATANSQEKQEGENNASSNASTGQAQAQGQGKRRQRGKQGNQSNANTESSSNAPQEGNQQNKQAKQGKAKNNRNRKNNRKGQKKYPWRKFIPKDTMDPITLENLISLEYPPFALVATEPYTPVPVWPLATQSIGNSSEGQTTGSAAKTESVEEVNRKRLQEQWGSSVLPSEARGGEQGKEEGMPLEKRHLHLYDGRALAYYLVSQLQFIDPLNRRDLTRPELLNLDAYLKRHGFNDMSVTEAYDAKGITLSSAGAAASTAEGRAEIMQQIATNLLNALFGGQSVSAPTTTTRAQPSALQEQYAALRRQEEDARQSQQTLPFASDNPFDSGIYGFEDGGVMVVDDDENPGLRGDGDHTAAMQAAQARHQYAAAQAQGQTQQSHPFYSARHIADRYGDGRSMNTTDAFPALPPAPAPSQASNNNKAGVSRNRNGIRSVSKPAPVFKTLSRITGAVKKTDPEEMQRQWEAREEARRKAILSNLSFGTNATAAAMQDLPQPPPTAGQAPVTGTEAQLSRNRAFAEALGVKPATVRNQFSSGWARPTDTRLSIDEFGNELNAALYPDSLILEARERMPLVLKVEKKWKAFLADDSAASLPLNAMDRPARKFVHHYSDFWKLRTESFDPEPKRYIHCVKMVDTVMPHPLLSHAVRNWRGPTMQTITTQSDHAVQQTAGQTSSEEVKSSLPPEGEAVAALDALQNSRFDALSSEPKERTKLDLAKRSVPLELAPFEPQKEYSLADDLKKSEERLKEKKQKAREAAKRHQKALAAAFASDSEDEREDSEDEWQETAPVFVGEEDE</sequence>
<dbReference type="InterPro" id="IPR036867">
    <property type="entry name" value="R3H_dom_sf"/>
</dbReference>
<feature type="compositionally biased region" description="Polar residues" evidence="1">
    <location>
        <begin position="1"/>
        <end position="16"/>
    </location>
</feature>
<feature type="compositionally biased region" description="Basic and acidic residues" evidence="1">
    <location>
        <begin position="806"/>
        <end position="820"/>
    </location>
</feature>
<feature type="compositionally biased region" description="Polar residues" evidence="1">
    <location>
        <begin position="195"/>
        <end position="208"/>
    </location>
</feature>
<feature type="region of interest" description="Disordered" evidence="1">
    <location>
        <begin position="423"/>
        <end position="530"/>
    </location>
</feature>
<feature type="region of interest" description="Disordered" evidence="1">
    <location>
        <begin position="1"/>
        <end position="149"/>
    </location>
</feature>
<gene>
    <name evidence="3" type="ORF">CYCCA115_LOCUS5213</name>
</gene>
<organism evidence="3 4">
    <name type="scientific">Cylindrotheca closterium</name>
    <dbReference type="NCBI Taxonomy" id="2856"/>
    <lineage>
        <taxon>Eukaryota</taxon>
        <taxon>Sar</taxon>
        <taxon>Stramenopiles</taxon>
        <taxon>Ochrophyta</taxon>
        <taxon>Bacillariophyta</taxon>
        <taxon>Bacillariophyceae</taxon>
        <taxon>Bacillariophycidae</taxon>
        <taxon>Bacillariales</taxon>
        <taxon>Bacillariaceae</taxon>
        <taxon>Cylindrotheca</taxon>
    </lineage>
</organism>
<dbReference type="Gene3D" id="3.30.1370.50">
    <property type="entry name" value="R3H-like domain"/>
    <property type="match status" value="1"/>
</dbReference>
<feature type="region of interest" description="Disordered" evidence="1">
    <location>
        <begin position="806"/>
        <end position="858"/>
    </location>
</feature>
<dbReference type="Pfam" id="PF01424">
    <property type="entry name" value="R3H"/>
    <property type="match status" value="1"/>
</dbReference>
<comment type="caution">
    <text evidence="3">The sequence shown here is derived from an EMBL/GenBank/DDBJ whole genome shotgun (WGS) entry which is preliminary data.</text>
</comment>
<feature type="compositionally biased region" description="Low complexity" evidence="1">
    <location>
        <begin position="17"/>
        <end position="44"/>
    </location>
</feature>
<evidence type="ECO:0000256" key="1">
    <source>
        <dbReference type="SAM" id="MobiDB-lite"/>
    </source>
</evidence>
<feature type="compositionally biased region" description="Polar residues" evidence="1">
    <location>
        <begin position="106"/>
        <end position="117"/>
    </location>
</feature>
<evidence type="ECO:0000259" key="2">
    <source>
        <dbReference type="PROSITE" id="PS51061"/>
    </source>
</evidence>
<dbReference type="GO" id="GO:0003676">
    <property type="term" value="F:nucleic acid binding"/>
    <property type="evidence" value="ECO:0007669"/>
    <property type="project" value="UniProtKB-UniRule"/>
</dbReference>
<reference evidence="3" key="1">
    <citation type="submission" date="2023-08" db="EMBL/GenBank/DDBJ databases">
        <authorList>
            <person name="Audoor S."/>
            <person name="Bilcke G."/>
        </authorList>
    </citation>
    <scope>NUCLEOTIDE SEQUENCE</scope>
</reference>
<dbReference type="InterPro" id="IPR001374">
    <property type="entry name" value="R3H_dom"/>
</dbReference>
<dbReference type="Proteomes" id="UP001295423">
    <property type="component" value="Unassembled WGS sequence"/>
</dbReference>
<dbReference type="AlphaFoldDB" id="A0AAD2FJZ3"/>
<dbReference type="SUPFAM" id="SSF82708">
    <property type="entry name" value="R3H domain"/>
    <property type="match status" value="1"/>
</dbReference>
<feature type="compositionally biased region" description="Basic residues" evidence="1">
    <location>
        <begin position="45"/>
        <end position="57"/>
    </location>
</feature>
<dbReference type="EMBL" id="CAKOGP040000557">
    <property type="protein sequence ID" value="CAJ1936481.1"/>
    <property type="molecule type" value="Genomic_DNA"/>
</dbReference>
<feature type="region of interest" description="Disordered" evidence="1">
    <location>
        <begin position="195"/>
        <end position="244"/>
    </location>
</feature>
<feature type="compositionally biased region" description="Low complexity" evidence="1">
    <location>
        <begin position="423"/>
        <end position="441"/>
    </location>
</feature>
<feature type="compositionally biased region" description="Polar residues" evidence="1">
    <location>
        <begin position="480"/>
        <end position="495"/>
    </location>
</feature>
<feature type="compositionally biased region" description="Basic and acidic residues" evidence="1">
    <location>
        <begin position="515"/>
        <end position="530"/>
    </location>
</feature>
<feature type="compositionally biased region" description="Basic and acidic residues" evidence="1">
    <location>
        <begin position="210"/>
        <end position="221"/>
    </location>
</feature>
<feature type="compositionally biased region" description="Basic and acidic residues" evidence="1">
    <location>
        <begin position="234"/>
        <end position="244"/>
    </location>
</feature>
<feature type="region of interest" description="Disordered" evidence="1">
    <location>
        <begin position="368"/>
        <end position="390"/>
    </location>
</feature>
<proteinExistence type="predicted"/>
<feature type="compositionally biased region" description="Low complexity" evidence="1">
    <location>
        <begin position="75"/>
        <end position="91"/>
    </location>
</feature>
<feature type="compositionally biased region" description="Basic residues" evidence="1">
    <location>
        <begin position="126"/>
        <end position="148"/>
    </location>
</feature>
<accession>A0AAD2FJZ3</accession>
<dbReference type="PROSITE" id="PS51061">
    <property type="entry name" value="R3H"/>
    <property type="match status" value="1"/>
</dbReference>
<feature type="region of interest" description="Disordered" evidence="1">
    <location>
        <begin position="552"/>
        <end position="571"/>
    </location>
</feature>
<protein>
    <recommendedName>
        <fullName evidence="2">R3H domain-containing protein</fullName>
    </recommendedName>
</protein>
<keyword evidence="4" id="KW-1185">Reference proteome</keyword>
<feature type="compositionally biased region" description="Acidic residues" evidence="1">
    <location>
        <begin position="833"/>
        <end position="846"/>
    </location>
</feature>
<name>A0AAD2FJZ3_9STRA</name>
<evidence type="ECO:0000313" key="3">
    <source>
        <dbReference type="EMBL" id="CAJ1936481.1"/>
    </source>
</evidence>
<feature type="domain" description="R3H" evidence="2">
    <location>
        <begin position="633"/>
        <end position="696"/>
    </location>
</feature>
<evidence type="ECO:0000313" key="4">
    <source>
        <dbReference type="Proteomes" id="UP001295423"/>
    </source>
</evidence>